<evidence type="ECO:0000256" key="1">
    <source>
        <dbReference type="SAM" id="MobiDB-lite"/>
    </source>
</evidence>
<evidence type="ECO:0000256" key="2">
    <source>
        <dbReference type="SAM" id="Phobius"/>
    </source>
</evidence>
<evidence type="ECO:0008006" key="5">
    <source>
        <dbReference type="Google" id="ProtNLM"/>
    </source>
</evidence>
<keyword evidence="4" id="KW-1185">Reference proteome</keyword>
<feature type="compositionally biased region" description="Polar residues" evidence="1">
    <location>
        <begin position="176"/>
        <end position="214"/>
    </location>
</feature>
<feature type="compositionally biased region" description="Low complexity" evidence="1">
    <location>
        <begin position="215"/>
        <end position="267"/>
    </location>
</feature>
<dbReference type="EMBL" id="CP093443">
    <property type="protein sequence ID" value="UVI37260.1"/>
    <property type="molecule type" value="Genomic_DNA"/>
</dbReference>
<feature type="transmembrane region" description="Helical" evidence="2">
    <location>
        <begin position="318"/>
        <end position="341"/>
    </location>
</feature>
<evidence type="ECO:0000313" key="4">
    <source>
        <dbReference type="Proteomes" id="UP001064879"/>
    </source>
</evidence>
<sequence length="665" mass="68726">MSNGNDHPNFPPPPNEPPETGGPKPNSDPRTDEGAKGSAAADEVTSSESTRPEQTGDPAANSADDSPHPSDPSPTEAQGSPDDSKPAETAAGSDSSEATQAMPAPGFGDDSSAQAAGSAQDTPSAQNGSSESSSTGPSDSSAPPESAASAFSDDKAPPLGQPGNEPTARPTVAPASPQSNQAPQHSNPGAQNGSSGPNTQYQSGPNAPFQNGQNQGAPSPSGQYPGSQPQGGQYPGAAPYPGAQNQAGPNQPGQPNQPGRYQQNQYQTGSGPNTQRTGSGPGQSQAIPQPAPAPGFAGSQAAATRADSRPEKTKKSKLPLFITLGAVALVAILVLVGFLVVGSVNKNNYGPDKVAEDYIAALNKGDFAAAEKIAPSPRPEGTNLDLLSKNFTEASSAKIEKAKVESSKVDGDKGKVIVSYELDGSQYNVELAAKKDGKQDLFFDKWKLTGPELNVISLDVPAADGLTVNGQDYTAKSGTTSFAVYPGNYDFKIPKSKWVSEASDTAGVNFPKAFAPGGQPNEGQVSPTTLNLDLSPTSAFQDEVQKQVDKEIKKCFDNKSIKPKCKFIKFDPTEIPVSGSDKELDDLAKDGTAKWSLKDKPKVKASFGAGDTNTGSFFTEKPGKFDFSVDGTKAGSSYFSNGNSLSVSGSVKIDGDKLTVEFFDF</sequence>
<evidence type="ECO:0000313" key="3">
    <source>
        <dbReference type="EMBL" id="UVI37260.1"/>
    </source>
</evidence>
<feature type="compositionally biased region" description="Low complexity" evidence="1">
    <location>
        <begin position="282"/>
        <end position="303"/>
    </location>
</feature>
<dbReference type="Proteomes" id="UP001064879">
    <property type="component" value="Chromosome"/>
</dbReference>
<feature type="compositionally biased region" description="Polar residues" evidence="1">
    <location>
        <begin position="268"/>
        <end position="277"/>
    </location>
</feature>
<reference evidence="3" key="1">
    <citation type="submission" date="2022-03" db="EMBL/GenBank/DDBJ databases">
        <title>Brevibacterium spongiae sp. nov., isolated from marine sponge.</title>
        <authorList>
            <person name="Li Z."/>
            <person name="Zhang M."/>
        </authorList>
    </citation>
    <scope>NUCLEOTIDE SEQUENCE</scope>
    <source>
        <strain evidence="3">WHS-Z9</strain>
    </source>
</reference>
<name>A0ABY5SRS3_9MICO</name>
<keyword evidence="2" id="KW-0472">Membrane</keyword>
<feature type="compositionally biased region" description="Polar residues" evidence="1">
    <location>
        <begin position="44"/>
        <end position="53"/>
    </location>
</feature>
<proteinExistence type="predicted"/>
<gene>
    <name evidence="3" type="ORF">L1F31_06325</name>
</gene>
<feature type="region of interest" description="Disordered" evidence="1">
    <location>
        <begin position="1"/>
        <end position="314"/>
    </location>
</feature>
<accession>A0ABY5SRS3</accession>
<protein>
    <recommendedName>
        <fullName evidence="5">DUF4878 domain-containing protein</fullName>
    </recommendedName>
</protein>
<keyword evidence="2" id="KW-0812">Transmembrane</keyword>
<keyword evidence="2" id="KW-1133">Transmembrane helix</keyword>
<dbReference type="RefSeq" id="WP_265419802.1">
    <property type="nucleotide sequence ID" value="NZ_CP093443.1"/>
</dbReference>
<feature type="compositionally biased region" description="Low complexity" evidence="1">
    <location>
        <begin position="108"/>
        <end position="151"/>
    </location>
</feature>
<organism evidence="3 4">
    <name type="scientific">Brevibacterium spongiae</name>
    <dbReference type="NCBI Taxonomy" id="2909672"/>
    <lineage>
        <taxon>Bacteria</taxon>
        <taxon>Bacillati</taxon>
        <taxon>Actinomycetota</taxon>
        <taxon>Actinomycetes</taxon>
        <taxon>Micrococcales</taxon>
        <taxon>Brevibacteriaceae</taxon>
        <taxon>Brevibacterium</taxon>
    </lineage>
</organism>